<evidence type="ECO:0000256" key="1">
    <source>
        <dbReference type="PROSITE-ProRule" id="PRU00288"/>
    </source>
</evidence>
<keyword evidence="1" id="KW-0863">Zinc-finger</keyword>
<evidence type="ECO:0000256" key="2">
    <source>
        <dbReference type="SAM" id="MobiDB-lite"/>
    </source>
</evidence>
<dbReference type="AlphaFoldDB" id="A0A7S0X7I9"/>
<feature type="compositionally biased region" description="Basic and acidic residues" evidence="2">
    <location>
        <begin position="291"/>
        <end position="300"/>
    </location>
</feature>
<name>A0A7S0X7I9_9CHLO</name>
<dbReference type="InterPro" id="IPR001164">
    <property type="entry name" value="ArfGAP_dom"/>
</dbReference>
<feature type="region of interest" description="Disordered" evidence="2">
    <location>
        <begin position="176"/>
        <end position="203"/>
    </location>
</feature>
<dbReference type="SUPFAM" id="SSF57863">
    <property type="entry name" value="ArfGap/RecO-like zinc finger"/>
    <property type="match status" value="1"/>
</dbReference>
<dbReference type="Gene3D" id="1.10.220.150">
    <property type="entry name" value="Arf GTPase activating protein"/>
    <property type="match status" value="1"/>
</dbReference>
<dbReference type="EMBL" id="HBFC01015125">
    <property type="protein sequence ID" value="CAD8706196.1"/>
    <property type="molecule type" value="Transcribed_RNA"/>
</dbReference>
<reference evidence="4" key="1">
    <citation type="submission" date="2021-01" db="EMBL/GenBank/DDBJ databases">
        <authorList>
            <person name="Corre E."/>
            <person name="Pelletier E."/>
            <person name="Niang G."/>
            <person name="Scheremetjew M."/>
            <person name="Finn R."/>
            <person name="Kale V."/>
            <person name="Holt S."/>
            <person name="Cochrane G."/>
            <person name="Meng A."/>
            <person name="Brown T."/>
            <person name="Cohen L."/>
        </authorList>
    </citation>
    <scope>NUCLEOTIDE SEQUENCE</scope>
    <source>
        <strain evidence="4">SL-175</strain>
    </source>
</reference>
<dbReference type="PANTHER" id="PTHR47021:SF4">
    <property type="entry name" value="ADP-RIBOSYLATION FACTOR GTPASE-ACTIVATING PROTEIN AGD6-RELATED"/>
    <property type="match status" value="1"/>
</dbReference>
<proteinExistence type="predicted"/>
<organism evidence="4">
    <name type="scientific">Mantoniella antarctica</name>
    <dbReference type="NCBI Taxonomy" id="81844"/>
    <lineage>
        <taxon>Eukaryota</taxon>
        <taxon>Viridiplantae</taxon>
        <taxon>Chlorophyta</taxon>
        <taxon>Mamiellophyceae</taxon>
        <taxon>Mamiellales</taxon>
        <taxon>Mamiellaceae</taxon>
        <taxon>Mantoniella</taxon>
    </lineage>
</organism>
<dbReference type="CDD" id="cd08830">
    <property type="entry name" value="ArfGap_ArfGap1"/>
    <property type="match status" value="1"/>
</dbReference>
<sequence>MDDSSTALSRLNALPANQTCADCVTRNPQWASVNHGIFLCLNCSGIHRSLGVHISFVRSATMDTWTPAQLKLMEAGTNDKLNRFLEKHGVSKGVPAPHKYTTPAALAYREKIKCEAEGREWKRPKSMRGSASSSSSKSTGGGGGGGNSSIVENVKKVKAPKIKTGQFDLATGAGSLITSSYRPGEDDGWRPPSPRPPRGATPGRFLAGLTPATWVAHLKALELQDDRTYHLKKMSPEERAQVVAAMSGAPPPPVPNSGKGAMGGRGGGGGGGTLGSINPFSDTPAGIGVRGGDKGDDKSGSGDSDDEGGARSRSKKKKCWDDSSSDEELNGGGGGSKGGHRRRGGGGGGGGDDGSLGEL</sequence>
<dbReference type="PROSITE" id="PS50115">
    <property type="entry name" value="ARFGAP"/>
    <property type="match status" value="1"/>
</dbReference>
<dbReference type="GO" id="GO:0005096">
    <property type="term" value="F:GTPase activator activity"/>
    <property type="evidence" value="ECO:0007669"/>
    <property type="project" value="InterPro"/>
</dbReference>
<dbReference type="PRINTS" id="PR00405">
    <property type="entry name" value="REVINTRACTNG"/>
</dbReference>
<keyword evidence="1" id="KW-0479">Metal-binding</keyword>
<dbReference type="InterPro" id="IPR038508">
    <property type="entry name" value="ArfGAP_dom_sf"/>
</dbReference>
<protein>
    <recommendedName>
        <fullName evidence="3">Arf-GAP domain-containing protein</fullName>
    </recommendedName>
</protein>
<feature type="compositionally biased region" description="Low complexity" evidence="2">
    <location>
        <begin position="127"/>
        <end position="138"/>
    </location>
</feature>
<dbReference type="Pfam" id="PF01412">
    <property type="entry name" value="ArfGap"/>
    <property type="match status" value="1"/>
</dbReference>
<accession>A0A7S0X7I9</accession>
<keyword evidence="1" id="KW-0862">Zinc</keyword>
<dbReference type="PANTHER" id="PTHR47021">
    <property type="entry name" value="ADP-RIBOSYLATION FACTOR GTPASE-ACTIVATING PROTEIN AGD6-RELATED"/>
    <property type="match status" value="1"/>
</dbReference>
<dbReference type="SMART" id="SM00105">
    <property type="entry name" value="ArfGap"/>
    <property type="match status" value="1"/>
</dbReference>
<dbReference type="GO" id="GO:0008270">
    <property type="term" value="F:zinc ion binding"/>
    <property type="evidence" value="ECO:0007669"/>
    <property type="project" value="UniProtKB-KW"/>
</dbReference>
<dbReference type="GO" id="GO:0016192">
    <property type="term" value="P:vesicle-mediated transport"/>
    <property type="evidence" value="ECO:0007669"/>
    <property type="project" value="InterPro"/>
</dbReference>
<evidence type="ECO:0000259" key="3">
    <source>
        <dbReference type="PROSITE" id="PS50115"/>
    </source>
</evidence>
<dbReference type="InterPro" id="IPR044519">
    <property type="entry name" value="ARF_GAP_AGD6/7"/>
</dbReference>
<evidence type="ECO:0000313" key="4">
    <source>
        <dbReference type="EMBL" id="CAD8706196.1"/>
    </source>
</evidence>
<feature type="compositionally biased region" description="Gly residues" evidence="2">
    <location>
        <begin position="260"/>
        <end position="274"/>
    </location>
</feature>
<feature type="compositionally biased region" description="Gly residues" evidence="2">
    <location>
        <begin position="345"/>
        <end position="359"/>
    </location>
</feature>
<gene>
    <name evidence="4" type="ORF">MANT1106_LOCUS8879</name>
</gene>
<dbReference type="InterPro" id="IPR037278">
    <property type="entry name" value="ARFGAP/RecO"/>
</dbReference>
<feature type="region of interest" description="Disordered" evidence="2">
    <location>
        <begin position="118"/>
        <end position="150"/>
    </location>
</feature>
<feature type="region of interest" description="Disordered" evidence="2">
    <location>
        <begin position="244"/>
        <end position="359"/>
    </location>
</feature>
<feature type="domain" description="Arf-GAP" evidence="3">
    <location>
        <begin position="5"/>
        <end position="121"/>
    </location>
</feature>